<comment type="caution">
    <text evidence="1">The sequence shown here is derived from an EMBL/GenBank/DDBJ whole genome shotgun (WGS) entry which is preliminary data.</text>
</comment>
<evidence type="ECO:0000313" key="2">
    <source>
        <dbReference type="Proteomes" id="UP000789366"/>
    </source>
</evidence>
<feature type="non-terminal residue" evidence="1">
    <location>
        <position position="73"/>
    </location>
</feature>
<protein>
    <submittedName>
        <fullName evidence="1">7712_t:CDS:1</fullName>
    </submittedName>
</protein>
<name>A0ACA9K2Y8_9GLOM</name>
<gene>
    <name evidence="1" type="ORF">SPELUC_LOCUS719</name>
</gene>
<proteinExistence type="predicted"/>
<dbReference type="EMBL" id="CAJVPW010000303">
    <property type="protein sequence ID" value="CAG8449599.1"/>
    <property type="molecule type" value="Genomic_DNA"/>
</dbReference>
<organism evidence="1 2">
    <name type="scientific">Cetraspora pellucida</name>
    <dbReference type="NCBI Taxonomy" id="1433469"/>
    <lineage>
        <taxon>Eukaryota</taxon>
        <taxon>Fungi</taxon>
        <taxon>Fungi incertae sedis</taxon>
        <taxon>Mucoromycota</taxon>
        <taxon>Glomeromycotina</taxon>
        <taxon>Glomeromycetes</taxon>
        <taxon>Diversisporales</taxon>
        <taxon>Gigasporaceae</taxon>
        <taxon>Cetraspora</taxon>
    </lineage>
</organism>
<keyword evidence="2" id="KW-1185">Reference proteome</keyword>
<accession>A0ACA9K2Y8</accession>
<sequence length="73" mass="8275">MFKGFTEELQRAISNYNQNSKNFIFCACDLNYSSDRQPDEYKYDINSPELKTELGKIITAGGGTLSNPRGINF</sequence>
<evidence type="ECO:0000313" key="1">
    <source>
        <dbReference type="EMBL" id="CAG8449599.1"/>
    </source>
</evidence>
<reference evidence="1" key="1">
    <citation type="submission" date="2021-06" db="EMBL/GenBank/DDBJ databases">
        <authorList>
            <person name="Kallberg Y."/>
            <person name="Tangrot J."/>
            <person name="Rosling A."/>
        </authorList>
    </citation>
    <scope>NUCLEOTIDE SEQUENCE</scope>
    <source>
        <strain evidence="1">28 12/20/2015</strain>
    </source>
</reference>
<dbReference type="Proteomes" id="UP000789366">
    <property type="component" value="Unassembled WGS sequence"/>
</dbReference>